<accession>B8FMX4</accession>
<comment type="similarity">
    <text evidence="1">Belongs to the HIBADH-related family.</text>
</comment>
<evidence type="ECO:0000313" key="8">
    <source>
        <dbReference type="Proteomes" id="UP000000739"/>
    </source>
</evidence>
<keyword evidence="8" id="KW-1185">Reference proteome</keyword>
<evidence type="ECO:0000256" key="2">
    <source>
        <dbReference type="ARBA" id="ARBA00023002"/>
    </source>
</evidence>
<dbReference type="KEGG" id="dal:Dalk_4160"/>
<keyword evidence="2" id="KW-0560">Oxidoreductase</keyword>
<organism evidence="7 8">
    <name type="scientific">Desulfatibacillum aliphaticivorans</name>
    <dbReference type="NCBI Taxonomy" id="218208"/>
    <lineage>
        <taxon>Bacteria</taxon>
        <taxon>Pseudomonadati</taxon>
        <taxon>Thermodesulfobacteriota</taxon>
        <taxon>Desulfobacteria</taxon>
        <taxon>Desulfobacterales</taxon>
        <taxon>Desulfatibacillaceae</taxon>
        <taxon>Desulfatibacillum</taxon>
    </lineage>
</organism>
<dbReference type="GO" id="GO:0051287">
    <property type="term" value="F:NAD binding"/>
    <property type="evidence" value="ECO:0007669"/>
    <property type="project" value="InterPro"/>
</dbReference>
<dbReference type="HOGENOM" id="CLU_035117_1_1_7"/>
<dbReference type="PANTHER" id="PTHR43060">
    <property type="entry name" value="3-HYDROXYISOBUTYRATE DEHYDROGENASE-LIKE 1, MITOCHONDRIAL-RELATED"/>
    <property type="match status" value="1"/>
</dbReference>
<dbReference type="AlphaFoldDB" id="B8FMX4"/>
<proteinExistence type="inferred from homology"/>
<dbReference type="PIRSF" id="PIRSF000103">
    <property type="entry name" value="HIBADH"/>
    <property type="match status" value="1"/>
</dbReference>
<dbReference type="Pfam" id="PF14833">
    <property type="entry name" value="NAD_binding_11"/>
    <property type="match status" value="1"/>
</dbReference>
<gene>
    <name evidence="7" type="ordered locus">Dalk_4160</name>
</gene>
<evidence type="ECO:0000256" key="3">
    <source>
        <dbReference type="ARBA" id="ARBA00023027"/>
    </source>
</evidence>
<dbReference type="InterPro" id="IPR002204">
    <property type="entry name" value="3-OH-isobutyrate_DH-rel_CS"/>
</dbReference>
<name>B8FMX4_DESAL</name>
<dbReference type="PROSITE" id="PS00895">
    <property type="entry name" value="3_HYDROXYISOBUT_DH"/>
    <property type="match status" value="1"/>
</dbReference>
<sequence length="288" mass="29819">MSKVGFVGLGVMGNGMAQNLIKSGQDVMVYDVRPEACDAAVGLGAERAGSLEDMAGCDPVLVMVNTADQASSVISALSKAVDSAKGLTVAIMSTIEPQELRKLAGQYKAKGIDVIDAPVSGGPVLANAGQLSIMAGGTESQVDKVRPALEPMSKAVFHVGDAGQGLAMKLVNNVITIANMTLVPAALKVGLEAGLNLKKMVEVIKASAGNNFVIENWEMALLVMDIMIGNEASKQNQLKINEKDIRAFISLAKEMGIDSGAGAGVLSMVLSDDQADKALLDKFKAAMA</sequence>
<evidence type="ECO:0000259" key="6">
    <source>
        <dbReference type="Pfam" id="PF14833"/>
    </source>
</evidence>
<dbReference type="InterPro" id="IPR013328">
    <property type="entry name" value="6PGD_dom2"/>
</dbReference>
<evidence type="ECO:0000256" key="4">
    <source>
        <dbReference type="PIRSR" id="PIRSR000103-1"/>
    </source>
</evidence>
<dbReference type="EMBL" id="CP001322">
    <property type="protein sequence ID" value="ACL05844.1"/>
    <property type="molecule type" value="Genomic_DNA"/>
</dbReference>
<evidence type="ECO:0000259" key="5">
    <source>
        <dbReference type="Pfam" id="PF03446"/>
    </source>
</evidence>
<evidence type="ECO:0000256" key="1">
    <source>
        <dbReference type="ARBA" id="ARBA00009080"/>
    </source>
</evidence>
<evidence type="ECO:0000313" key="7">
    <source>
        <dbReference type="EMBL" id="ACL05844.1"/>
    </source>
</evidence>
<dbReference type="GO" id="GO:0050661">
    <property type="term" value="F:NADP binding"/>
    <property type="evidence" value="ECO:0007669"/>
    <property type="project" value="InterPro"/>
</dbReference>
<dbReference type="InterPro" id="IPR006115">
    <property type="entry name" value="6PGDH_NADP-bd"/>
</dbReference>
<dbReference type="SUPFAM" id="SSF48179">
    <property type="entry name" value="6-phosphogluconate dehydrogenase C-terminal domain-like"/>
    <property type="match status" value="1"/>
</dbReference>
<feature type="domain" description="6-phosphogluconate dehydrogenase NADP-binding" evidence="5">
    <location>
        <begin position="3"/>
        <end position="160"/>
    </location>
</feature>
<dbReference type="Gene3D" id="3.40.50.720">
    <property type="entry name" value="NAD(P)-binding Rossmann-like Domain"/>
    <property type="match status" value="1"/>
</dbReference>
<dbReference type="GO" id="GO:0016491">
    <property type="term" value="F:oxidoreductase activity"/>
    <property type="evidence" value="ECO:0007669"/>
    <property type="project" value="UniProtKB-KW"/>
</dbReference>
<dbReference type="InterPro" id="IPR008927">
    <property type="entry name" value="6-PGluconate_DH-like_C_sf"/>
</dbReference>
<dbReference type="Pfam" id="PF03446">
    <property type="entry name" value="NAD_binding_2"/>
    <property type="match status" value="1"/>
</dbReference>
<dbReference type="RefSeq" id="WP_015948891.1">
    <property type="nucleotide sequence ID" value="NC_011768.1"/>
</dbReference>
<dbReference type="GO" id="GO:0016054">
    <property type="term" value="P:organic acid catabolic process"/>
    <property type="evidence" value="ECO:0007669"/>
    <property type="project" value="UniProtKB-ARBA"/>
</dbReference>
<dbReference type="InterPro" id="IPR029154">
    <property type="entry name" value="HIBADH-like_NADP-bd"/>
</dbReference>
<dbReference type="eggNOG" id="COG2084">
    <property type="taxonomic scope" value="Bacteria"/>
</dbReference>
<reference evidence="7 8" key="1">
    <citation type="journal article" date="2012" name="Environ. Microbiol.">
        <title>The genome sequence of Desulfatibacillum alkenivorans AK-01: a blueprint for anaerobic alkane oxidation.</title>
        <authorList>
            <person name="Callaghan A.V."/>
            <person name="Morris B.E."/>
            <person name="Pereira I.A."/>
            <person name="McInerney M.J."/>
            <person name="Austin R.N."/>
            <person name="Groves J.T."/>
            <person name="Kukor J.J."/>
            <person name="Suflita J.M."/>
            <person name="Young L.Y."/>
            <person name="Zylstra G.J."/>
            <person name="Wawrik B."/>
        </authorList>
    </citation>
    <scope>NUCLEOTIDE SEQUENCE [LARGE SCALE GENOMIC DNA]</scope>
    <source>
        <strain evidence="7 8">AK-01</strain>
    </source>
</reference>
<feature type="active site" evidence="4">
    <location>
        <position position="169"/>
    </location>
</feature>
<dbReference type="PANTHER" id="PTHR43060:SF15">
    <property type="entry name" value="3-HYDROXYISOBUTYRATE DEHYDROGENASE-LIKE 1, MITOCHONDRIAL-RELATED"/>
    <property type="match status" value="1"/>
</dbReference>
<dbReference type="Proteomes" id="UP000000739">
    <property type="component" value="Chromosome"/>
</dbReference>
<keyword evidence="3" id="KW-0520">NAD</keyword>
<dbReference type="SUPFAM" id="SSF51735">
    <property type="entry name" value="NAD(P)-binding Rossmann-fold domains"/>
    <property type="match status" value="1"/>
</dbReference>
<dbReference type="Gene3D" id="1.10.1040.10">
    <property type="entry name" value="N-(1-d-carboxylethyl)-l-norvaline Dehydrogenase, domain 2"/>
    <property type="match status" value="1"/>
</dbReference>
<protein>
    <submittedName>
        <fullName evidence="7">6-phosphogluconate dehydrogenase NAD-binding</fullName>
    </submittedName>
</protein>
<dbReference type="InterPro" id="IPR015815">
    <property type="entry name" value="HIBADH-related"/>
</dbReference>
<feature type="domain" description="3-hydroxyisobutyrate dehydrogenase-like NAD-binding" evidence="6">
    <location>
        <begin position="163"/>
        <end position="277"/>
    </location>
</feature>
<dbReference type="InterPro" id="IPR036291">
    <property type="entry name" value="NAD(P)-bd_dom_sf"/>
</dbReference>